<dbReference type="InterPro" id="IPR025667">
    <property type="entry name" value="SprB_repeat"/>
</dbReference>
<dbReference type="NCBIfam" id="TIGR01451">
    <property type="entry name" value="B_ant_repeat"/>
    <property type="match status" value="1"/>
</dbReference>
<dbReference type="Pfam" id="PF01345">
    <property type="entry name" value="DUF11"/>
    <property type="match status" value="1"/>
</dbReference>
<dbReference type="EMBL" id="SSMC01000001">
    <property type="protein sequence ID" value="THD69323.1"/>
    <property type="molecule type" value="Genomic_DNA"/>
</dbReference>
<keyword evidence="3" id="KW-1185">Reference proteome</keyword>
<dbReference type="OrthoDB" id="1270719at2"/>
<dbReference type="InterPro" id="IPR047589">
    <property type="entry name" value="DUF11_rpt"/>
</dbReference>
<dbReference type="Proteomes" id="UP000305939">
    <property type="component" value="Unassembled WGS sequence"/>
</dbReference>
<gene>
    <name evidence="2" type="ORF">E7Z59_03070</name>
</gene>
<dbReference type="PROSITE" id="PS51257">
    <property type="entry name" value="PROKAR_LIPOPROTEIN"/>
    <property type="match status" value="1"/>
</dbReference>
<proteinExistence type="predicted"/>
<sequence length="4104" mass="432736">MNRNYTSLTNLLLLACIIFASTFAFKVTPQLLTKEQRSSWTEFTASVSDEFSDWSSDLSAGLSRISESVNLKEVFTPSSSEVNAAPALFATNVRLNKTVTNTGGGQLFYADPGQELLYNLEYENISGGPLSGVSIADILPTGLEFVSASPAPSSNNNGNLTFNLGNLGANASGTISIRVRVSADPAIFRDGCANAISNTATVTSNGLTEDSYNSATATTQEPSVFYVNPDELNYTRTEAICAGNATLTAAPGFDTYIWTRNGAQVGAGQTLNVTSAGTFTVEKTVNDCNGQQFTYFETINVIDALTITNPIINYADDIDTNPNNGDRIPSILLCGTETSRALFSGFADSAESITWTQAGVGVVSTTDTFVVSQEGSYTLRIVFDGGCQDTYEFNVYNGQLNASTSYSSYSTSSLGSITIDAGGIGPEYTYTVTDQTNNTFTYGPTKENTHTFESLTDGVYDVLVTSDSGCSFTDTITIPDNNDIIFEVTLETDRGNNVTCDRVQVQIRRNLLNQNGQTPFQFAVWSFNGVPLYDSLAEVPFESLPANQTTIYEFDYIGEGTYQFITRDKNGKYALSNALAVELDPLYEFYLDTTDVLCYGEENGVVEFQFTNQTTGNNNREREIIATLFQLNEDGTRTQLGASNQSGVFPNLAAGDYQMEVEIFIKNNTSCTFTRNFTINQPDAPLEAFAGVITDASCIQGEQGSIVKISNPTGGTPPYQFEFPSTGLTSDNEGIMYNDGTVAVVDANGCRFEMPVDVNAADEIPVITPDLTYTCDGLGTVTLNATLSDSSLIYEYEYSMNGQLPVTDNVFPDLAPGNYSFRVYYENTTPDNPTPGILFENSFGTGSNTSLLDVNGDYTYQPQDAGQQLSPGQYVVTSNLQSGGSLISPVDPSGGRYLAINANSIQGSAAVIYDRMIEDIAGGADLTIDLSTINLLPSSSSACDPEVILEVLDVTGTQVDQVSLGAIANDQAWHRNTVTLNTAGNNQLQFRIKYGNSCTDPASNALAFDNLRIYQTPEICTAFVEVAVVVQDNQAFAGSIISTQDVTCFGGNDGTITFDLINYDINASYQYSVDNGVTWNDITLDPALTGPQPVTVGIGLTSGSYEIMVRNIDDPTCDFTIDQIVDIVQPQPVESTADVTSGALCDGSSAVIEVTPTGGTPPYSVTLVNSAGASIGPRTGSGTVNFVNVAPGDYDVQVTDANGCVNQDTETITITQPEQLDVSVVAENCYNGSDNRIRVTVNNPEDRNYEFSLDGVNFVSPDPATPNEYVFDQNIDQLSYTVYVRDALNCTYEETLTLNPALTLTATGGVLPSCGGSVNINASANGGDGNYVFAVVPSGTTPADTDYNASNSTFSATAAGFYDVYVRDRNGTPVFCETMTTVEVTQDPALTFGLDPVNIDCNGGNNGSIRVINLTGGTPPYTYSINGGASQTSDVFNNLSAGYHEVTVTDSEGCSITEGITLTEPDALTIGLAETVAYDCSNNGATIQATAGGGSGAYEFSLNGGAWVTNGTATYDFTDVTDGTHVIRVRDAAANTCSEQASIIVAPLPAEPTLTPTVSYDCTGGGIITVDPADASYTYTLYDNSGGVIATQPGNNVFTAQAAGTYNVEVTYGPNCTTSAPVVINAGQNATASVTAITNVSCNGLSDGSLTFGVSNFAVTSGYQYRVNGGAWIASTNTSETINGLSAGPVSIDVQFDITGTCVITLNENIVEPTPVSVTATATDMTCSNGEVSTITAVATGGSGSYEYSIDGGSTYQTTNTFDITGAINAGTYTIEVRDVNGCVATTDVTIVPNEAVAFTLSPVICATPSNAGEISVAITAGNGNYVVSIDGGPFVSPNVDATNHTFTNVGDGPHTITVRDAYGCEDTQNVTLSSQISANATITKELDCSTSPDGQITVNINGGLADFSYQVSVDGAPYGASTNVGVGNTSFTYSYTNPAATTTYQFQITDSAGCITETGVITVEPITNPFATATVEPISCASNDDGVIIINVDNTVGSAPYEISFEGGLFTAQTVYTGLAAGTYNYTVRDSNGCTYDGNATIDPVDPIVLGLSANPVTCGPSGNILGSVDATISSGGTAPFNYYLYDSTNTLINQINNSSNTTENFPGLDYGFYYVQVEDANGCESTIGSVNVLAAPFLSLNAIVAAPDCPTGGSAQITASNGSSDYSFEIYGSGIGPDIEVAGPGPNEETATFNNLTPGVTYTFRATDNSNGCTSYVEVAIPPLTTMSITGTTTDVTCNTNGNGVLNFEVTDYDSFTTQLNYEVVNRYTLTPVVGTGTYIGNLPADASNITSGTINDIPPGDYTLIITENDGTQCSAVFDFRITEPTAVGIDLLSQTNANCNIGAQVVVRGRGGTAPYTYAFVQDGVAPVAGDYTPSASAVLDPAININWDVWVMDTNGCTESLDVTIAADPDVTISLLTPPDQCANGSYTFEVAGTGLGTLEYSIGTGFQTSGTFTVNTPGTYTVTVRDENGCTDTVDVEIFEPLRLDTVLIEGLDCEVGDEDAEFSFEISGGTSATLSNMTYSIDGPAGYTDIIGASFSTNPEIITNANVAGDYLITVVDGFTNCQVTATVNVPTLVQPAANVIAHTDVTCFGADDGTISVSAVDNGIGPFTFAITSASDGSVTSPIAPATAGGYNAEFTNLAGSLTGITYTITVTSTTNNCFTTVQETILEPEELTGISAVVTEFACTAGNSENAARIVVTGVTGGTGSGTYTYEFINDATSTTVQRGPGNELIWSDTNGGSFTINVTDENGCPVSTNATIAPFVELQDVALLPTNPSCNNNDGSIEVNVTLNPATASAQLTYELFLTSDLTTSIADFTGSANTTETFGALAAGDYVVRVTNDITNCYIEQAVSLSAPDPFGVEAQVTQQVACVGDNALLDIVVTDYTGTYDWVIYEAGTTNIVDSGDNTNSSGIAVAAGDYDLEVTQTAFPLCVETDSFTIEEPATPLQANVRYEDPTCEQGGFIEIFDVTGGWGGYEYYIGTAATPTYTANPRLDNPLTATTYYVWVRDAEGCEFDLGTVTLTEPLPPAIVGTSVPDSCDPTNGFDLTIELDPLQLGLPPYTVMVDNLEYNNVPLDASGTSITISGLTPGDHDIQVIDANGCTDAVATPITITPFEFDLTPVSGITCAADGVIEISNLTGSGNYYYVIEYEDGTRADAGNMPSTGIIWPNADQPGVYNVEVSDLTLGCSVNYDVEIPVIPDPLLEIISVTDQTCDTGADGEIIVRATQGTPPFTFEITSASDGSVTTPIPADAGSSGNTATFSGLPGSTAGITYTVTVTDANNCPVTIDATINAPAPIVVPTPVVTPFGCDPGSNAANYARVTVDPSLITGGSTSFVRYVFTYGTITQDSSNPEFIFTDLAGGTVDVAVYDSNGCLGTTSATVAPFNAISNPVIQSLSTATCDTGESIQVSVTVTDPLNVQLEYTLTDTAGNPANDFFGNPVAPIVSSNTTETFSNIPVGAYFVNIRNIDTGCEVSEGFTVQEPNTFVLTALQTDPACFGEANGTVTLTMIDTFQGDGDQAGAFTYEITNMDDGTVYGPYTSSGAVELVPDTFPAGNYEVTATINGLNCEVTAPPFSITQPLTPLTATIEEVANVTCTNDKGEIYVDAEGSYPYYNIDLYFNGVLYQSVTNVDGYVFTGLSEGIYTAVISDQEGCAFTTVEETLVRPEFITADFGSEPATCNGAFTGQAFVTNVLGGAGEGSYWYTLMDAGQNPISETVQDPLFTDLAAGTYYIEISDAWSCDYIAGPIVVAEPPAIVITTTDQPNVVCFGTTDGYYEFNITGGTAPFTAALYHPDSDTPVDSLSGLGLAETATFWDLEGDVDYRIVVTDANTCTNEITFMIPTGPDLSAAVNVVYECSTNLPENYIEVTLTNSAMDISEVLYALNTDDINQAVLFDEIIDGRGIVRNVPAGAGQYVTIFHEGCSQIMPAEEYFEIIDYQPLELSLSNEQLNVIDFNATGGQPPYTYYVNGEYRGDDADYRIRETGTYEVVVVDANGCENRASIFVEFYDIEIPNFFTPDGDSNNDVWGPGNSEAYPSIKTRVYDRYGRVVGEMRVGEFWDGTYNGAPLPTGDYWYVIKFDEEEDARDFVGHFTLYR</sequence>
<organism evidence="2 3">
    <name type="scientific">Robertkochia marina</name>
    <dbReference type="NCBI Taxonomy" id="1227945"/>
    <lineage>
        <taxon>Bacteria</taxon>
        <taxon>Pseudomonadati</taxon>
        <taxon>Bacteroidota</taxon>
        <taxon>Flavobacteriia</taxon>
        <taxon>Flavobacteriales</taxon>
        <taxon>Flavobacteriaceae</taxon>
        <taxon>Robertkochia</taxon>
    </lineage>
</organism>
<accession>A0A4S3M2P1</accession>
<evidence type="ECO:0000259" key="1">
    <source>
        <dbReference type="Pfam" id="PF01345"/>
    </source>
</evidence>
<dbReference type="Pfam" id="PF13585">
    <property type="entry name" value="CHU_C"/>
    <property type="match status" value="1"/>
</dbReference>
<dbReference type="NCBIfam" id="TIGR04131">
    <property type="entry name" value="Bac_Flav_CTERM"/>
    <property type="match status" value="1"/>
</dbReference>
<dbReference type="InterPro" id="IPR026341">
    <property type="entry name" value="T9SS_type_B"/>
</dbReference>
<feature type="domain" description="DUF11" evidence="1">
    <location>
        <begin position="110"/>
        <end position="218"/>
    </location>
</feature>
<dbReference type="RefSeq" id="WP_136334814.1">
    <property type="nucleotide sequence ID" value="NZ_QXMP01000001.1"/>
</dbReference>
<reference evidence="2 3" key="1">
    <citation type="submission" date="2019-04" db="EMBL/GenBank/DDBJ databases">
        <title>Draft genome sequence of Robertkochia marina CC-AMO-30D.</title>
        <authorList>
            <person name="Hameed A."/>
            <person name="Lin S.-Y."/>
            <person name="Shahina M."/>
            <person name="Lai W.-A."/>
            <person name="Young C.-C."/>
        </authorList>
    </citation>
    <scope>NUCLEOTIDE SEQUENCE [LARGE SCALE GENOMIC DNA]</scope>
    <source>
        <strain evidence="2 3">CC-AMO-30D</strain>
    </source>
</reference>
<comment type="caution">
    <text evidence="2">The sequence shown here is derived from an EMBL/GenBank/DDBJ whole genome shotgun (WGS) entry which is preliminary data.</text>
</comment>
<dbReference type="Pfam" id="PF13573">
    <property type="entry name" value="SprB"/>
    <property type="match status" value="3"/>
</dbReference>
<dbReference type="InterPro" id="IPR001434">
    <property type="entry name" value="OmcB-like_DUF11"/>
</dbReference>
<evidence type="ECO:0000313" key="3">
    <source>
        <dbReference type="Proteomes" id="UP000305939"/>
    </source>
</evidence>
<name>A0A4S3M2P1_9FLAO</name>
<evidence type="ECO:0000313" key="2">
    <source>
        <dbReference type="EMBL" id="THD69323.1"/>
    </source>
</evidence>
<protein>
    <submittedName>
        <fullName evidence="2">T9SS type B sorting domain-containing protein</fullName>
    </submittedName>
</protein>